<comment type="caution">
    <text evidence="2">The sequence shown here is derived from an EMBL/GenBank/DDBJ whole genome shotgun (WGS) entry which is preliminary data.</text>
</comment>
<evidence type="ECO:0000259" key="1">
    <source>
        <dbReference type="Pfam" id="PF10651"/>
    </source>
</evidence>
<dbReference type="Proteomes" id="UP001079535">
    <property type="component" value="Unassembled WGS sequence"/>
</dbReference>
<accession>A0A9Q4F1V6</accession>
<protein>
    <submittedName>
        <fullName evidence="2">BppU family phage baseplate upper protein</fullName>
    </submittedName>
</protein>
<name>A0A9Q4F1V6_MEDGN</name>
<sequence>MADITITQKITIELDGESPFEYVVMKQGDKGSRVLAVSLLQNKQPYEIPTGCTARIKYYKPDGNPVLNDCTLSGNEILVTYTEQMLAAAGVGKGEIVLLKNGKELKSATYYTKIVETVYKTEGLTSDKEFLSIATVLNDMDQAAQKATTEANIAKKIAEDAKTNSDKVIADTKTAITNTNEATEATKAATSGANIAKENAEKATQSANAAAGDAQKATTAAKAAAAACEGIAAGINTIADTTTGKTYTIGVDAGRIYLEARD</sequence>
<dbReference type="AlphaFoldDB" id="A0A9Q4F1V6"/>
<dbReference type="EMBL" id="JAPRAY010000009">
    <property type="protein sequence ID" value="MCZ0667432.1"/>
    <property type="molecule type" value="Genomic_DNA"/>
</dbReference>
<evidence type="ECO:0000313" key="2">
    <source>
        <dbReference type="EMBL" id="MCZ0667432.1"/>
    </source>
</evidence>
<feature type="domain" description="BppU N-terminal" evidence="1">
    <location>
        <begin position="22"/>
        <end position="140"/>
    </location>
</feature>
<dbReference type="InterPro" id="IPR018913">
    <property type="entry name" value="BppU_N"/>
</dbReference>
<dbReference type="Pfam" id="PF10651">
    <property type="entry name" value="BppU_N"/>
    <property type="match status" value="1"/>
</dbReference>
<organism evidence="2 3">
    <name type="scientific">Mediterraneibacter gnavus</name>
    <name type="common">Ruminococcus gnavus</name>
    <dbReference type="NCBI Taxonomy" id="33038"/>
    <lineage>
        <taxon>Bacteria</taxon>
        <taxon>Bacillati</taxon>
        <taxon>Bacillota</taxon>
        <taxon>Clostridia</taxon>
        <taxon>Lachnospirales</taxon>
        <taxon>Lachnospiraceae</taxon>
        <taxon>Mediterraneibacter</taxon>
    </lineage>
</organism>
<dbReference type="RefSeq" id="WP_268803502.1">
    <property type="nucleotide sequence ID" value="NZ_JAPRAY010000009.1"/>
</dbReference>
<evidence type="ECO:0000313" key="3">
    <source>
        <dbReference type="Proteomes" id="UP001079535"/>
    </source>
</evidence>
<proteinExistence type="predicted"/>
<gene>
    <name evidence="2" type="ORF">OZZ17_07730</name>
</gene>
<reference evidence="2" key="1">
    <citation type="submission" date="2022-11" db="EMBL/GenBank/DDBJ databases">
        <title>Temperate bacteriophages infecting mucin-degrading bacterium Ruminococcus gnavus from the human gut.</title>
        <authorList>
            <person name="Buttimer C."/>
        </authorList>
    </citation>
    <scope>NUCLEOTIDE SEQUENCE</scope>
    <source>
        <strain evidence="2">CCUG 49994</strain>
    </source>
</reference>